<dbReference type="AlphaFoldDB" id="A0A212LQ46"/>
<organism evidence="1">
    <name type="scientific">uncultured Pleomorphomonas sp</name>
    <dbReference type="NCBI Taxonomy" id="442121"/>
    <lineage>
        <taxon>Bacteria</taxon>
        <taxon>Pseudomonadati</taxon>
        <taxon>Pseudomonadota</taxon>
        <taxon>Alphaproteobacteria</taxon>
        <taxon>Hyphomicrobiales</taxon>
        <taxon>Pleomorphomonadaceae</taxon>
        <taxon>Pleomorphomonas</taxon>
        <taxon>environmental samples</taxon>
    </lineage>
</organism>
<sequence>MRARGASYIFVFHIYNCHPRAGGDLRQNEAQRFHRAPMDAACNEGKHEKGALYHSVRPTFPRSLPARG</sequence>
<proteinExistence type="predicted"/>
<name>A0A212LQ46_9HYPH</name>
<protein>
    <submittedName>
        <fullName evidence="1">Uncharacterized protein</fullName>
    </submittedName>
</protein>
<evidence type="ECO:0000313" key="1">
    <source>
        <dbReference type="EMBL" id="SCM79652.1"/>
    </source>
</evidence>
<reference evidence="1" key="1">
    <citation type="submission" date="2016-08" db="EMBL/GenBank/DDBJ databases">
        <authorList>
            <person name="Seilhamer J.J."/>
        </authorList>
    </citation>
    <scope>NUCLEOTIDE SEQUENCE</scope>
    <source>
        <strain evidence="1">86</strain>
    </source>
</reference>
<accession>A0A212LQ46</accession>
<gene>
    <name evidence="1" type="ORF">KL86PLE_90570</name>
</gene>
<dbReference type="EMBL" id="FMJD01000013">
    <property type="protein sequence ID" value="SCM79652.1"/>
    <property type="molecule type" value="Genomic_DNA"/>
</dbReference>